<evidence type="ECO:0000313" key="3">
    <source>
        <dbReference type="EMBL" id="JAD06110.1"/>
    </source>
</evidence>
<dbReference type="PROSITE" id="PS51029">
    <property type="entry name" value="MADF"/>
    <property type="match status" value="1"/>
</dbReference>
<accession>A0A0A1X5U7</accession>
<dbReference type="PANTHER" id="PTHR12243:SF60">
    <property type="entry name" value="SI:CH211-15D5.12-RELATED"/>
    <property type="match status" value="1"/>
</dbReference>
<dbReference type="PANTHER" id="PTHR12243">
    <property type="entry name" value="MADF DOMAIN TRANSCRIPTION FACTOR"/>
    <property type="match status" value="1"/>
</dbReference>
<dbReference type="GO" id="GO:0005634">
    <property type="term" value="C:nucleus"/>
    <property type="evidence" value="ECO:0007669"/>
    <property type="project" value="TreeGrafter"/>
</dbReference>
<reference evidence="3" key="1">
    <citation type="submission" date="2014-11" db="EMBL/GenBank/DDBJ databases">
        <authorList>
            <person name="Geib S."/>
        </authorList>
    </citation>
    <scope>NUCLEOTIDE SEQUENCE</scope>
</reference>
<evidence type="ECO:0000259" key="2">
    <source>
        <dbReference type="PROSITE" id="PS51029"/>
    </source>
</evidence>
<dbReference type="GO" id="GO:0005667">
    <property type="term" value="C:transcription regulator complex"/>
    <property type="evidence" value="ECO:0007669"/>
    <property type="project" value="TreeGrafter"/>
</dbReference>
<gene>
    <name evidence="3" type="primary">Adf1_39</name>
    <name evidence="3" type="ORF">g.1542</name>
</gene>
<proteinExistence type="predicted"/>
<dbReference type="GO" id="GO:0006357">
    <property type="term" value="P:regulation of transcription by RNA polymerase II"/>
    <property type="evidence" value="ECO:0007669"/>
    <property type="project" value="TreeGrafter"/>
</dbReference>
<reference evidence="3" key="2">
    <citation type="journal article" date="2015" name="Gigascience">
        <title>Reconstructing a comprehensive transcriptome assembly of a white-pupal translocated strain of the pest fruit fly Bactrocera cucurbitae.</title>
        <authorList>
            <person name="Sim S.B."/>
            <person name="Calla B."/>
            <person name="Hall B."/>
            <person name="DeRego T."/>
            <person name="Geib S.M."/>
        </authorList>
    </citation>
    <scope>NUCLEOTIDE SEQUENCE</scope>
</reference>
<sequence>MFEDDLINAVRKYPCLYDKNNKTSERTQQIIKRCWNNVSMETGEPVERCQSRWRSLRDRFVRENKNYVKRNQVSLWKFMENLEFLREFIDTRRKKIKMEVNHRDILQTNSEEIDDESFCSNDNNHFGEENSNSSQKRSCDESLDFEFEDFTTIEIQSEQNIPHIEALIETPLTEPSISQSFKRSIRSRTNTKDTETKFDTLVGTLNEYIKSRLKERKKSKHEDFFGLLNTYLSKLPEKDQDNLKADILIMVLNKTREA</sequence>
<dbReference type="AlphaFoldDB" id="A0A0A1X5U7"/>
<name>A0A0A1X5U7_ZEUCU</name>
<feature type="compositionally biased region" description="Polar residues" evidence="1">
    <location>
        <begin position="118"/>
        <end position="136"/>
    </location>
</feature>
<dbReference type="EMBL" id="GBXI01008182">
    <property type="protein sequence ID" value="JAD06110.1"/>
    <property type="molecule type" value="Transcribed_RNA"/>
</dbReference>
<dbReference type="SMART" id="SM00595">
    <property type="entry name" value="MADF"/>
    <property type="match status" value="1"/>
</dbReference>
<dbReference type="InterPro" id="IPR006578">
    <property type="entry name" value="MADF-dom"/>
</dbReference>
<feature type="domain" description="MADF" evidence="2">
    <location>
        <begin position="5"/>
        <end position="90"/>
    </location>
</feature>
<evidence type="ECO:0000256" key="1">
    <source>
        <dbReference type="SAM" id="MobiDB-lite"/>
    </source>
</evidence>
<dbReference type="InterPro" id="IPR039353">
    <property type="entry name" value="TF_Adf1"/>
</dbReference>
<feature type="region of interest" description="Disordered" evidence="1">
    <location>
        <begin position="117"/>
        <end position="137"/>
    </location>
</feature>
<protein>
    <submittedName>
        <fullName evidence="3">Transcription factor Adf-1</fullName>
    </submittedName>
</protein>
<dbReference type="Pfam" id="PF10545">
    <property type="entry name" value="MADF_DNA_bdg"/>
    <property type="match status" value="1"/>
</dbReference>
<organism evidence="3">
    <name type="scientific">Zeugodacus cucurbitae</name>
    <name type="common">Melon fruit fly</name>
    <name type="synonym">Bactrocera cucurbitae</name>
    <dbReference type="NCBI Taxonomy" id="28588"/>
    <lineage>
        <taxon>Eukaryota</taxon>
        <taxon>Metazoa</taxon>
        <taxon>Ecdysozoa</taxon>
        <taxon>Arthropoda</taxon>
        <taxon>Hexapoda</taxon>
        <taxon>Insecta</taxon>
        <taxon>Pterygota</taxon>
        <taxon>Neoptera</taxon>
        <taxon>Endopterygota</taxon>
        <taxon>Diptera</taxon>
        <taxon>Brachycera</taxon>
        <taxon>Muscomorpha</taxon>
        <taxon>Tephritoidea</taxon>
        <taxon>Tephritidae</taxon>
        <taxon>Zeugodacus</taxon>
        <taxon>Zeugodacus</taxon>
    </lineage>
</organism>